<feature type="coiled-coil region" evidence="1">
    <location>
        <begin position="127"/>
        <end position="166"/>
    </location>
</feature>
<gene>
    <name evidence="3" type="ORF">F0919_13325</name>
</gene>
<keyword evidence="2" id="KW-1133">Transmembrane helix</keyword>
<dbReference type="RefSeq" id="WP_150033263.1">
    <property type="nucleotide sequence ID" value="NZ_VWSH01000003.1"/>
</dbReference>
<dbReference type="AlphaFoldDB" id="A0A5M6CEM3"/>
<keyword evidence="2" id="KW-0812">Transmembrane</keyword>
<dbReference type="Proteomes" id="UP000323632">
    <property type="component" value="Unassembled WGS sequence"/>
</dbReference>
<proteinExistence type="predicted"/>
<reference evidence="3 4" key="1">
    <citation type="submission" date="2019-09" db="EMBL/GenBank/DDBJ databases">
        <title>Genome sequence and assembly of Taibaiella sp.</title>
        <authorList>
            <person name="Chhetri G."/>
        </authorList>
    </citation>
    <scope>NUCLEOTIDE SEQUENCE [LARGE SCALE GENOMIC DNA]</scope>
    <source>
        <strain evidence="3 4">KVB11</strain>
    </source>
</reference>
<feature type="transmembrane region" description="Helical" evidence="2">
    <location>
        <begin position="100"/>
        <end position="117"/>
    </location>
</feature>
<evidence type="ECO:0000313" key="3">
    <source>
        <dbReference type="EMBL" id="KAA5533516.1"/>
    </source>
</evidence>
<protein>
    <submittedName>
        <fullName evidence="3">Uncharacterized protein</fullName>
    </submittedName>
</protein>
<keyword evidence="1" id="KW-0175">Coiled coil</keyword>
<name>A0A5M6CEM3_9BACT</name>
<evidence type="ECO:0000256" key="2">
    <source>
        <dbReference type="SAM" id="Phobius"/>
    </source>
</evidence>
<evidence type="ECO:0000256" key="1">
    <source>
        <dbReference type="SAM" id="Coils"/>
    </source>
</evidence>
<organism evidence="3 4">
    <name type="scientific">Taibaiella lutea</name>
    <dbReference type="NCBI Taxonomy" id="2608001"/>
    <lineage>
        <taxon>Bacteria</taxon>
        <taxon>Pseudomonadati</taxon>
        <taxon>Bacteroidota</taxon>
        <taxon>Chitinophagia</taxon>
        <taxon>Chitinophagales</taxon>
        <taxon>Chitinophagaceae</taxon>
        <taxon>Taibaiella</taxon>
    </lineage>
</organism>
<dbReference type="EMBL" id="VWSH01000003">
    <property type="protein sequence ID" value="KAA5533516.1"/>
    <property type="molecule type" value="Genomic_DNA"/>
</dbReference>
<comment type="caution">
    <text evidence="3">The sequence shown here is derived from an EMBL/GenBank/DDBJ whole genome shotgun (WGS) entry which is preliminary data.</text>
</comment>
<keyword evidence="4" id="KW-1185">Reference proteome</keyword>
<evidence type="ECO:0000313" key="4">
    <source>
        <dbReference type="Proteomes" id="UP000323632"/>
    </source>
</evidence>
<sequence length="267" mass="30539">MISGQNIRQYINFLHEKRYNAPADEELLDRWNSLNDFEIIQQLQGLYNFWGIDNITAAMYERLFIQSPYLPPMPQAEPTEIASDNIGNTKTKRSSGLRNFIIGLIAIAVLILAFFLWKRAGTMSNTNTELQKRMQQVKDSISQEQAIKLQQEQEAQRQAYEKAQKIKIIKDNIGRFVTQKVTYNYDGFFGGIDDVHVTVSNNSDFKIDEVTVQLSYIKKNGELYDTQYITVSNIPARGQKTVSAPESKRGTSMNSKLGKVVLDEHDI</sequence>
<keyword evidence="2" id="KW-0472">Membrane</keyword>
<accession>A0A5M6CEM3</accession>